<keyword evidence="2" id="KW-0732">Signal</keyword>
<protein>
    <submittedName>
        <fullName evidence="4">Uncharacterized protein YkwD</fullName>
    </submittedName>
</protein>
<feature type="compositionally biased region" description="Polar residues" evidence="1">
    <location>
        <begin position="77"/>
        <end position="89"/>
    </location>
</feature>
<dbReference type="OrthoDB" id="8611574at2"/>
<proteinExistence type="predicted"/>
<accession>A0A543GGE2</accession>
<evidence type="ECO:0000256" key="1">
    <source>
        <dbReference type="SAM" id="MobiDB-lite"/>
    </source>
</evidence>
<evidence type="ECO:0000256" key="2">
    <source>
        <dbReference type="SAM" id="SignalP"/>
    </source>
</evidence>
<dbReference type="PROSITE" id="PS51257">
    <property type="entry name" value="PROKAR_LIPOPROTEIN"/>
    <property type="match status" value="1"/>
</dbReference>
<name>A0A543GGE2_9PSEU</name>
<reference evidence="4 5" key="1">
    <citation type="submission" date="2019-06" db="EMBL/GenBank/DDBJ databases">
        <title>Sequencing the genomes of 1000 actinobacteria strains.</title>
        <authorList>
            <person name="Klenk H.-P."/>
        </authorList>
    </citation>
    <scope>NUCLEOTIDE SEQUENCE [LARGE SCALE GENOMIC DNA]</scope>
    <source>
        <strain evidence="4 5">DSM 45511</strain>
    </source>
</reference>
<dbReference type="Pfam" id="PF00188">
    <property type="entry name" value="CAP"/>
    <property type="match status" value="1"/>
</dbReference>
<organism evidence="4 5">
    <name type="scientific">Pseudonocardia cypriaca</name>
    <dbReference type="NCBI Taxonomy" id="882449"/>
    <lineage>
        <taxon>Bacteria</taxon>
        <taxon>Bacillati</taxon>
        <taxon>Actinomycetota</taxon>
        <taxon>Actinomycetes</taxon>
        <taxon>Pseudonocardiales</taxon>
        <taxon>Pseudonocardiaceae</taxon>
        <taxon>Pseudonocardia</taxon>
    </lineage>
</organism>
<keyword evidence="5" id="KW-1185">Reference proteome</keyword>
<comment type="caution">
    <text evidence="4">The sequence shown here is derived from an EMBL/GenBank/DDBJ whole genome shotgun (WGS) entry which is preliminary data.</text>
</comment>
<dbReference type="Gene3D" id="3.40.33.10">
    <property type="entry name" value="CAP"/>
    <property type="match status" value="1"/>
</dbReference>
<dbReference type="RefSeq" id="WP_142100524.1">
    <property type="nucleotide sequence ID" value="NZ_VFPH01000001.1"/>
</dbReference>
<evidence type="ECO:0000313" key="5">
    <source>
        <dbReference type="Proteomes" id="UP000319818"/>
    </source>
</evidence>
<dbReference type="EMBL" id="VFPH01000001">
    <property type="protein sequence ID" value="TQM45138.1"/>
    <property type="molecule type" value="Genomic_DNA"/>
</dbReference>
<dbReference type="CDD" id="cd05379">
    <property type="entry name" value="CAP_bacterial"/>
    <property type="match status" value="1"/>
</dbReference>
<feature type="signal peptide" evidence="2">
    <location>
        <begin position="1"/>
        <end position="31"/>
    </location>
</feature>
<dbReference type="InterPro" id="IPR014044">
    <property type="entry name" value="CAP_dom"/>
</dbReference>
<dbReference type="AlphaFoldDB" id="A0A543GGE2"/>
<dbReference type="SUPFAM" id="SSF55797">
    <property type="entry name" value="PR-1-like"/>
    <property type="match status" value="1"/>
</dbReference>
<sequence>MRERTGGAARLPLVAALVAVACTVPTTAAYAATTAGGTDTVVALVNQERAEAGCKPVTVDSRLTTAAQKHSQDQADTETMTHVGSDGSTLGQRVTRAGYKWRKVGENVAMGTTSPEYAMQMWMNSDAHRKNILNCALKNIGVGVADGYWTQDFATPK</sequence>
<dbReference type="InterPro" id="IPR035940">
    <property type="entry name" value="CAP_sf"/>
</dbReference>
<dbReference type="PANTHER" id="PTHR31157">
    <property type="entry name" value="SCP DOMAIN-CONTAINING PROTEIN"/>
    <property type="match status" value="1"/>
</dbReference>
<dbReference type="Proteomes" id="UP000319818">
    <property type="component" value="Unassembled WGS sequence"/>
</dbReference>
<evidence type="ECO:0000313" key="4">
    <source>
        <dbReference type="EMBL" id="TQM45138.1"/>
    </source>
</evidence>
<gene>
    <name evidence="4" type="ORF">FB388_2531</name>
</gene>
<feature type="domain" description="SCP" evidence="3">
    <location>
        <begin position="43"/>
        <end position="151"/>
    </location>
</feature>
<evidence type="ECO:0000259" key="3">
    <source>
        <dbReference type="Pfam" id="PF00188"/>
    </source>
</evidence>
<feature type="chain" id="PRO_5021822081" evidence="2">
    <location>
        <begin position="32"/>
        <end position="157"/>
    </location>
</feature>
<dbReference type="PANTHER" id="PTHR31157:SF1">
    <property type="entry name" value="SCP DOMAIN-CONTAINING PROTEIN"/>
    <property type="match status" value="1"/>
</dbReference>
<feature type="region of interest" description="Disordered" evidence="1">
    <location>
        <begin position="68"/>
        <end position="89"/>
    </location>
</feature>